<dbReference type="Pfam" id="PF00809">
    <property type="entry name" value="Pterin_bind"/>
    <property type="match status" value="1"/>
</dbReference>
<dbReference type="InterPro" id="IPR011005">
    <property type="entry name" value="Dihydropteroate_synth-like_sf"/>
</dbReference>
<dbReference type="PANTHER" id="PTHR20941:SF1">
    <property type="entry name" value="FOLIC ACID SYNTHESIS PROTEIN FOL1"/>
    <property type="match status" value="1"/>
</dbReference>
<comment type="cofactor">
    <cofactor evidence="2 9">
        <name>Mg(2+)</name>
        <dbReference type="ChEBI" id="CHEBI:18420"/>
    </cofactor>
</comment>
<dbReference type="PROSITE" id="PS50972">
    <property type="entry name" value="PTERIN_BINDING"/>
    <property type="match status" value="1"/>
</dbReference>
<evidence type="ECO:0000313" key="11">
    <source>
        <dbReference type="EMBL" id="SMC32765.1"/>
    </source>
</evidence>
<dbReference type="EC" id="2.5.1.15" evidence="4 9"/>
<dbReference type="Gene3D" id="3.20.20.20">
    <property type="entry name" value="Dihydropteroate synthase-like"/>
    <property type="match status" value="1"/>
</dbReference>
<dbReference type="GO" id="GO:0046872">
    <property type="term" value="F:metal ion binding"/>
    <property type="evidence" value="ECO:0007669"/>
    <property type="project" value="UniProtKB-KW"/>
</dbReference>
<keyword evidence="7 9" id="KW-0460">Magnesium</keyword>
<accession>A0A1W1Y9E4</accession>
<evidence type="ECO:0000256" key="8">
    <source>
        <dbReference type="ARBA" id="ARBA00022909"/>
    </source>
</evidence>
<dbReference type="SUPFAM" id="SSF51717">
    <property type="entry name" value="Dihydropteroate synthetase-like"/>
    <property type="match status" value="1"/>
</dbReference>
<dbReference type="GO" id="GO:0046654">
    <property type="term" value="P:tetrahydrofolate biosynthetic process"/>
    <property type="evidence" value="ECO:0007669"/>
    <property type="project" value="UniProtKB-UniPathway"/>
</dbReference>
<dbReference type="STRING" id="937218.SAMN06297251_10182"/>
<name>A0A1W1Y9E4_9HYPH</name>
<dbReference type="PROSITE" id="PS00792">
    <property type="entry name" value="DHPS_1"/>
    <property type="match status" value="1"/>
</dbReference>
<evidence type="ECO:0000256" key="9">
    <source>
        <dbReference type="RuleBase" id="RU361205"/>
    </source>
</evidence>
<dbReference type="GO" id="GO:0046656">
    <property type="term" value="P:folic acid biosynthetic process"/>
    <property type="evidence" value="ECO:0007669"/>
    <property type="project" value="UniProtKB-KW"/>
</dbReference>
<dbReference type="RefSeq" id="WP_084407854.1">
    <property type="nucleotide sequence ID" value="NZ_FWXR01000001.1"/>
</dbReference>
<reference evidence="11 12" key="1">
    <citation type="submission" date="2017-04" db="EMBL/GenBank/DDBJ databases">
        <authorList>
            <person name="Afonso C.L."/>
            <person name="Miller P.J."/>
            <person name="Scott M.A."/>
            <person name="Spackman E."/>
            <person name="Goraichik I."/>
            <person name="Dimitrov K.M."/>
            <person name="Suarez D.L."/>
            <person name="Swayne D.E."/>
        </authorList>
    </citation>
    <scope>NUCLEOTIDE SEQUENCE [LARGE SCALE GENOMIC DNA]</scope>
    <source>
        <strain evidence="11 12">CGMCC 1.10972</strain>
    </source>
</reference>
<keyword evidence="12" id="KW-1185">Reference proteome</keyword>
<dbReference type="CDD" id="cd00739">
    <property type="entry name" value="DHPS"/>
    <property type="match status" value="1"/>
</dbReference>
<comment type="function">
    <text evidence="9">Catalyzes the condensation of para-aminobenzoate (pABA) with 6-hydroxymethyl-7,8-dihydropterin diphosphate (DHPt-PP) to form 7,8-dihydropteroate (H2Pte), the immediate precursor of folate derivatives.</text>
</comment>
<comment type="pathway">
    <text evidence="3 9">Cofactor biosynthesis; tetrahydrofolate biosynthesis; 7,8-dihydrofolate from 2-amino-4-hydroxy-6-hydroxymethyl-7,8-dihydropteridine diphosphate and 4-aminobenzoate: step 1/2.</text>
</comment>
<evidence type="ECO:0000256" key="2">
    <source>
        <dbReference type="ARBA" id="ARBA00001946"/>
    </source>
</evidence>
<dbReference type="GO" id="GO:0004156">
    <property type="term" value="F:dihydropteroate synthase activity"/>
    <property type="evidence" value="ECO:0007669"/>
    <property type="project" value="UniProtKB-EC"/>
</dbReference>
<dbReference type="NCBIfam" id="TIGR01496">
    <property type="entry name" value="DHPS"/>
    <property type="match status" value="1"/>
</dbReference>
<evidence type="ECO:0000256" key="6">
    <source>
        <dbReference type="ARBA" id="ARBA00022723"/>
    </source>
</evidence>
<dbReference type="Proteomes" id="UP000192656">
    <property type="component" value="Unassembled WGS sequence"/>
</dbReference>
<evidence type="ECO:0000256" key="1">
    <source>
        <dbReference type="ARBA" id="ARBA00000012"/>
    </source>
</evidence>
<proteinExistence type="inferred from homology"/>
<feature type="domain" description="Pterin-binding" evidence="10">
    <location>
        <begin position="37"/>
        <end position="284"/>
    </location>
</feature>
<dbReference type="UniPathway" id="UPA00077">
    <property type="reaction ID" value="UER00156"/>
</dbReference>
<keyword evidence="6 9" id="KW-0479">Metal-binding</keyword>
<evidence type="ECO:0000259" key="10">
    <source>
        <dbReference type="PROSITE" id="PS50972"/>
    </source>
</evidence>
<organism evidence="11 12">
    <name type="scientific">Fulvimarina manganoxydans</name>
    <dbReference type="NCBI Taxonomy" id="937218"/>
    <lineage>
        <taxon>Bacteria</taxon>
        <taxon>Pseudomonadati</taxon>
        <taxon>Pseudomonadota</taxon>
        <taxon>Alphaproteobacteria</taxon>
        <taxon>Hyphomicrobiales</taxon>
        <taxon>Aurantimonadaceae</taxon>
        <taxon>Fulvimarina</taxon>
    </lineage>
</organism>
<sequence>MTELSGETGRSPLSVIEPRGGRWKVGHGRSVELGETACIMGILNATPDSFSDGGRYASVEAAVSQSLKMVEAGATIIDIGGESTRPGATPVDAAEEQRRILPVIEELVRCSDCLISVDTYRSETARLAVSAGAHIVNDIWGAQKDPAIAKVAAETGAGLCLMHNGRERETLKDVIEDQFLFLSRSIEIAQEAGVPKAAIVIDPGFGFAKDGPENMILMARLHEIRALGYPILVGTSRKRFVRTDPSGRLPDPDFATAATTAFLRERGADIFRVHEIAINRDALFIADAMRRALKGETW</sequence>
<dbReference type="InterPro" id="IPR000489">
    <property type="entry name" value="Pterin-binding_dom"/>
</dbReference>
<dbReference type="OrthoDB" id="9811744at2"/>
<comment type="similarity">
    <text evidence="9">Belongs to the DHPS family.</text>
</comment>
<evidence type="ECO:0000256" key="5">
    <source>
        <dbReference type="ARBA" id="ARBA00022679"/>
    </source>
</evidence>
<comment type="catalytic activity">
    <reaction evidence="1">
        <text>(7,8-dihydropterin-6-yl)methyl diphosphate + 4-aminobenzoate = 7,8-dihydropteroate + diphosphate</text>
        <dbReference type="Rhea" id="RHEA:19949"/>
        <dbReference type="ChEBI" id="CHEBI:17836"/>
        <dbReference type="ChEBI" id="CHEBI:17839"/>
        <dbReference type="ChEBI" id="CHEBI:33019"/>
        <dbReference type="ChEBI" id="CHEBI:72950"/>
        <dbReference type="EC" id="2.5.1.15"/>
    </reaction>
</comment>
<protein>
    <recommendedName>
        <fullName evidence="4 9">Dihydropteroate synthase</fullName>
        <shortName evidence="9">DHPS</shortName>
        <ecNumber evidence="4 9">2.5.1.15</ecNumber>
    </recommendedName>
    <alternativeName>
        <fullName evidence="9">Dihydropteroate pyrophosphorylase</fullName>
    </alternativeName>
</protein>
<keyword evidence="5 9" id="KW-0808">Transferase</keyword>
<dbReference type="InterPro" id="IPR006390">
    <property type="entry name" value="DHP_synth_dom"/>
</dbReference>
<evidence type="ECO:0000256" key="4">
    <source>
        <dbReference type="ARBA" id="ARBA00012458"/>
    </source>
</evidence>
<dbReference type="InterPro" id="IPR045031">
    <property type="entry name" value="DHP_synth-like"/>
</dbReference>
<dbReference type="PROSITE" id="PS00793">
    <property type="entry name" value="DHPS_2"/>
    <property type="match status" value="1"/>
</dbReference>
<evidence type="ECO:0000256" key="3">
    <source>
        <dbReference type="ARBA" id="ARBA00004763"/>
    </source>
</evidence>
<dbReference type="AlphaFoldDB" id="A0A1W1Y9E4"/>
<dbReference type="EMBL" id="FWXR01000001">
    <property type="protein sequence ID" value="SMC32765.1"/>
    <property type="molecule type" value="Genomic_DNA"/>
</dbReference>
<evidence type="ECO:0000256" key="7">
    <source>
        <dbReference type="ARBA" id="ARBA00022842"/>
    </source>
</evidence>
<evidence type="ECO:0000313" key="12">
    <source>
        <dbReference type="Proteomes" id="UP000192656"/>
    </source>
</evidence>
<keyword evidence="8 9" id="KW-0289">Folate biosynthesis</keyword>
<dbReference type="PANTHER" id="PTHR20941">
    <property type="entry name" value="FOLATE SYNTHESIS PROTEINS"/>
    <property type="match status" value="1"/>
</dbReference>
<gene>
    <name evidence="11" type="ORF">SAMN06297251_10182</name>
</gene>